<keyword evidence="1 2" id="KW-0472">Membrane</keyword>
<dbReference type="InterPro" id="IPR045095">
    <property type="entry name" value="ACDP"/>
</dbReference>
<evidence type="ECO:0000313" key="5">
    <source>
        <dbReference type="Proteomes" id="UP000030762"/>
    </source>
</evidence>
<dbReference type="GeneID" id="19946989"/>
<dbReference type="Gene3D" id="3.10.580.10">
    <property type="entry name" value="CBS-domain"/>
    <property type="match status" value="1"/>
</dbReference>
<feature type="transmembrane region" description="Helical" evidence="2">
    <location>
        <begin position="136"/>
        <end position="155"/>
    </location>
</feature>
<feature type="transmembrane region" description="Helical" evidence="2">
    <location>
        <begin position="107"/>
        <end position="124"/>
    </location>
</feature>
<dbReference type="OrthoDB" id="5353557at2759"/>
<evidence type="ECO:0000256" key="2">
    <source>
        <dbReference type="SAM" id="Phobius"/>
    </source>
</evidence>
<evidence type="ECO:0000256" key="1">
    <source>
        <dbReference type="PROSITE-ProRule" id="PRU01193"/>
    </source>
</evidence>
<gene>
    <name evidence="4" type="ORF">SDRG_06262</name>
</gene>
<dbReference type="eggNOG" id="KOG2118">
    <property type="taxonomic scope" value="Eukaryota"/>
</dbReference>
<dbReference type="STRING" id="1156394.T0QN49"/>
<feature type="domain" description="CNNM transmembrane" evidence="3">
    <location>
        <begin position="9"/>
        <end position="196"/>
    </location>
</feature>
<protein>
    <recommendedName>
        <fullName evidence="3">CNNM transmembrane domain-containing protein</fullName>
    </recommendedName>
</protein>
<dbReference type="InterPro" id="IPR046342">
    <property type="entry name" value="CBS_dom_sf"/>
</dbReference>
<dbReference type="RefSeq" id="XP_008610252.1">
    <property type="nucleotide sequence ID" value="XM_008612030.1"/>
</dbReference>
<dbReference type="PANTHER" id="PTHR12064:SF94">
    <property type="entry name" value="UNEXTENDED PROTEIN"/>
    <property type="match status" value="1"/>
</dbReference>
<sequence>MSTTEASLSMSDWVVRGFGITALVALSAVFSGLTLGLMSLDKIGLEVVIGAGEDEGATPTEKRHAAAARKIAPIRKNGNLLLTTLLLGNVAVNSLLSILLADLTSGLLGFLVSTALIVLVGEVIPQAACSRHALAIGAKSVPFVKLIIALFYVLAKPVSAVLDALLGQEVGTLFTKRELWKMLDIHVKRDLIDDDESWIMYGALHYKSQPVSAILTRINDVYMLPSTALLDRSTLRDIYAKGFSRVPVYGRSRNDVLGLLFIKDLVFVDPNEPISALHFVHIFGRGIHRVWPDTNLGDLLKAFKMGHSRLALVQDVNNAGDGDPFLEAVGVVSLEDVIEEILQDTFRSEGDVSDGRNKTMACRDVDPSAIRRLRVGSSDDVLDDDDDDDMYLTVEEAKDLATHLVANQPVFQLRKSGGDALTMDDVSSLLMKCRLVEYGRETALGVRMYSPSQVANHCVVVMEGCVKVTTGRHGLAIEMDVWSVLGAESLVVPANTHVPDFTAVVPSRCGKILCLQITHVDFQHMLHPNVSLHPRLVKATSTPRVRSKRFASPKHTAQIHPVTAPAPIPSDEVKVSLLQADSMDEMQIAFE</sequence>
<dbReference type="AlphaFoldDB" id="T0QN49"/>
<dbReference type="OMA" id="KLMFMHA"/>
<dbReference type="Pfam" id="PF00571">
    <property type="entry name" value="CBS"/>
    <property type="match status" value="1"/>
</dbReference>
<name>T0QN49_SAPDV</name>
<feature type="transmembrane region" description="Helical" evidence="2">
    <location>
        <begin position="20"/>
        <end position="40"/>
    </location>
</feature>
<dbReference type="EMBL" id="JH767148">
    <property type="protein sequence ID" value="EQC36146.1"/>
    <property type="molecule type" value="Genomic_DNA"/>
</dbReference>
<organism evidence="4 5">
    <name type="scientific">Saprolegnia diclina (strain VS20)</name>
    <dbReference type="NCBI Taxonomy" id="1156394"/>
    <lineage>
        <taxon>Eukaryota</taxon>
        <taxon>Sar</taxon>
        <taxon>Stramenopiles</taxon>
        <taxon>Oomycota</taxon>
        <taxon>Saprolegniomycetes</taxon>
        <taxon>Saprolegniales</taxon>
        <taxon>Saprolegniaceae</taxon>
        <taxon>Saprolegnia</taxon>
    </lineage>
</organism>
<reference evidence="4 5" key="1">
    <citation type="submission" date="2012-04" db="EMBL/GenBank/DDBJ databases">
        <title>The Genome Sequence of Saprolegnia declina VS20.</title>
        <authorList>
            <consortium name="The Broad Institute Genome Sequencing Platform"/>
            <person name="Russ C."/>
            <person name="Nusbaum C."/>
            <person name="Tyler B."/>
            <person name="van West P."/>
            <person name="Dieguez-Uribeondo J."/>
            <person name="de Bruijn I."/>
            <person name="Tripathy S."/>
            <person name="Jiang R."/>
            <person name="Young S.K."/>
            <person name="Zeng Q."/>
            <person name="Gargeya S."/>
            <person name="Fitzgerald M."/>
            <person name="Haas B."/>
            <person name="Abouelleil A."/>
            <person name="Alvarado L."/>
            <person name="Arachchi H.M."/>
            <person name="Berlin A."/>
            <person name="Chapman S.B."/>
            <person name="Goldberg J."/>
            <person name="Griggs A."/>
            <person name="Gujja S."/>
            <person name="Hansen M."/>
            <person name="Howarth C."/>
            <person name="Imamovic A."/>
            <person name="Larimer J."/>
            <person name="McCowen C."/>
            <person name="Montmayeur A."/>
            <person name="Murphy C."/>
            <person name="Neiman D."/>
            <person name="Pearson M."/>
            <person name="Priest M."/>
            <person name="Roberts A."/>
            <person name="Saif S."/>
            <person name="Shea T."/>
            <person name="Sisk P."/>
            <person name="Sykes S."/>
            <person name="Wortman J."/>
            <person name="Nusbaum C."/>
            <person name="Birren B."/>
        </authorList>
    </citation>
    <scope>NUCLEOTIDE SEQUENCE [LARGE SCALE GENOMIC DNA]</scope>
    <source>
        <strain evidence="4 5">VS20</strain>
    </source>
</reference>
<accession>T0QN49</accession>
<evidence type="ECO:0000259" key="3">
    <source>
        <dbReference type="PROSITE" id="PS51846"/>
    </source>
</evidence>
<dbReference type="GO" id="GO:0016020">
    <property type="term" value="C:membrane"/>
    <property type="evidence" value="ECO:0007669"/>
    <property type="project" value="UniProtKB-UniRule"/>
</dbReference>
<dbReference type="Pfam" id="PF01595">
    <property type="entry name" value="CNNM"/>
    <property type="match status" value="1"/>
</dbReference>
<dbReference type="Proteomes" id="UP000030762">
    <property type="component" value="Unassembled WGS sequence"/>
</dbReference>
<keyword evidence="1 2" id="KW-0812">Transmembrane</keyword>
<dbReference type="VEuPathDB" id="FungiDB:SDRG_06262"/>
<dbReference type="InterPro" id="IPR000644">
    <property type="entry name" value="CBS_dom"/>
</dbReference>
<dbReference type="InParanoid" id="T0QN49"/>
<dbReference type="SUPFAM" id="SSF54631">
    <property type="entry name" value="CBS-domain pair"/>
    <property type="match status" value="1"/>
</dbReference>
<evidence type="ECO:0000313" key="4">
    <source>
        <dbReference type="EMBL" id="EQC36146.1"/>
    </source>
</evidence>
<dbReference type="GO" id="GO:0010960">
    <property type="term" value="P:magnesium ion homeostasis"/>
    <property type="evidence" value="ECO:0007669"/>
    <property type="project" value="InterPro"/>
</dbReference>
<dbReference type="PANTHER" id="PTHR12064">
    <property type="entry name" value="METAL TRANSPORTER CNNM"/>
    <property type="match status" value="1"/>
</dbReference>
<keyword evidence="5" id="KW-1185">Reference proteome</keyword>
<proteinExistence type="predicted"/>
<dbReference type="InterPro" id="IPR002550">
    <property type="entry name" value="CNNM"/>
</dbReference>
<keyword evidence="1 2" id="KW-1133">Transmembrane helix</keyword>
<dbReference type="PROSITE" id="PS51846">
    <property type="entry name" value="CNNM"/>
    <property type="match status" value="1"/>
</dbReference>